<dbReference type="GO" id="GO:0003676">
    <property type="term" value="F:nucleic acid binding"/>
    <property type="evidence" value="ECO:0007669"/>
    <property type="project" value="InterPro"/>
</dbReference>
<keyword evidence="4" id="KW-0805">Transcription regulation</keyword>
<dbReference type="PANTHER" id="PTHR33304">
    <property type="match status" value="1"/>
</dbReference>
<keyword evidence="3" id="KW-0862">Zinc</keyword>
<dbReference type="PANTHER" id="PTHR33304:SF36">
    <property type="entry name" value="GB|AAF26970.1-RELATED"/>
    <property type="match status" value="1"/>
</dbReference>
<keyword evidence="10" id="KW-1185">Reference proteome</keyword>
<feature type="domain" description="AIPP2-like SPOC-like" evidence="8">
    <location>
        <begin position="30"/>
        <end position="166"/>
    </location>
</feature>
<keyword evidence="5" id="KW-0804">Transcription</keyword>
<protein>
    <submittedName>
        <fullName evidence="9">RVT_3 domain-containing protein</fullName>
    </submittedName>
</protein>
<evidence type="ECO:0000259" key="8">
    <source>
        <dbReference type="Pfam" id="PF23121"/>
    </source>
</evidence>
<feature type="domain" description="RNase H type-1" evidence="7">
    <location>
        <begin position="513"/>
        <end position="640"/>
    </location>
</feature>
<proteinExistence type="predicted"/>
<dbReference type="CDD" id="cd06222">
    <property type="entry name" value="RNase_H_like"/>
    <property type="match status" value="1"/>
</dbReference>
<dbReference type="GO" id="GO:0008270">
    <property type="term" value="F:zinc ion binding"/>
    <property type="evidence" value="ECO:0007669"/>
    <property type="project" value="UniProtKB-KW"/>
</dbReference>
<feature type="compositionally biased region" description="Polar residues" evidence="6">
    <location>
        <begin position="449"/>
        <end position="462"/>
    </location>
</feature>
<dbReference type="GO" id="GO:0140566">
    <property type="term" value="F:histone reader activity"/>
    <property type="evidence" value="ECO:0007669"/>
    <property type="project" value="InterPro"/>
</dbReference>
<comment type="caution">
    <text evidence="9">The sequence shown here is derived from an EMBL/GenBank/DDBJ whole genome shotgun (WGS) entry which is preliminary data.</text>
</comment>
<evidence type="ECO:0000256" key="5">
    <source>
        <dbReference type="ARBA" id="ARBA00023163"/>
    </source>
</evidence>
<dbReference type="InterPro" id="IPR056280">
    <property type="entry name" value="AIPP2-like_SPOC"/>
</dbReference>
<evidence type="ECO:0000313" key="10">
    <source>
        <dbReference type="Proteomes" id="UP000187406"/>
    </source>
</evidence>
<dbReference type="EMBL" id="BDDD01003911">
    <property type="protein sequence ID" value="GAV86447.1"/>
    <property type="molecule type" value="Genomic_DNA"/>
</dbReference>
<reference evidence="10" key="1">
    <citation type="submission" date="2016-04" db="EMBL/GenBank/DDBJ databases">
        <title>Cephalotus genome sequencing.</title>
        <authorList>
            <person name="Fukushima K."/>
            <person name="Hasebe M."/>
            <person name="Fang X."/>
        </authorList>
    </citation>
    <scope>NUCLEOTIDE SEQUENCE [LARGE SCALE GENOMIC DNA]</scope>
    <source>
        <strain evidence="10">cv. St1</strain>
    </source>
</reference>
<evidence type="ECO:0000256" key="3">
    <source>
        <dbReference type="ARBA" id="ARBA00022833"/>
    </source>
</evidence>
<organism evidence="9 10">
    <name type="scientific">Cephalotus follicularis</name>
    <name type="common">Albany pitcher plant</name>
    <dbReference type="NCBI Taxonomy" id="3775"/>
    <lineage>
        <taxon>Eukaryota</taxon>
        <taxon>Viridiplantae</taxon>
        <taxon>Streptophyta</taxon>
        <taxon>Embryophyta</taxon>
        <taxon>Tracheophyta</taxon>
        <taxon>Spermatophyta</taxon>
        <taxon>Magnoliopsida</taxon>
        <taxon>eudicotyledons</taxon>
        <taxon>Gunneridae</taxon>
        <taxon>Pentapetalae</taxon>
        <taxon>rosids</taxon>
        <taxon>fabids</taxon>
        <taxon>Oxalidales</taxon>
        <taxon>Cephalotaceae</taxon>
        <taxon>Cephalotus</taxon>
    </lineage>
</organism>
<accession>A0A1Q3D1U0</accession>
<evidence type="ECO:0000256" key="2">
    <source>
        <dbReference type="ARBA" id="ARBA00022771"/>
    </source>
</evidence>
<dbReference type="GO" id="GO:0004523">
    <property type="term" value="F:RNA-DNA hybrid ribonuclease activity"/>
    <property type="evidence" value="ECO:0007669"/>
    <property type="project" value="InterPro"/>
</dbReference>
<evidence type="ECO:0000259" key="7">
    <source>
        <dbReference type="Pfam" id="PF13456"/>
    </source>
</evidence>
<dbReference type="InterPro" id="IPR036397">
    <property type="entry name" value="RNaseH_sf"/>
</dbReference>
<feature type="non-terminal residue" evidence="9">
    <location>
        <position position="1"/>
    </location>
</feature>
<sequence length="677" mass="75606">LNSAAEPKNFNIEEKEQLCLQSLPALHATWKGGFKFSDTVALDKFYGGFQAQPPCRVHRKAYKFSQKMPLILQVKMLPRCNIWTELFHNACPEVPDIALYFFPSDNIERFEKNNASLIELLEKQNSVMISYIDGVELLIFTSKQLHVDSQGIMTRLFKNSFLWGVFRPVKHAQFLDKELPPMALFLECANDCQGNRHNNEAADVEIDKDIDMEVDMVGGRFVGVVDEAISKDSSRGVWGTSEKEIVEEITPQKSVGKILAVKEDINSTLKQLLLERIHEDCNDSDSVAKSIQKIKSKLSAERILQRSPGKLLNAREEMGIPPGFEKLSNSEILPCKPTYTEGEDCLNDGRDISHVMRENMALQVVGGRDFGARSPRPQSFMEASNLKGSVKHLEPARGFANDHLAAYPSPLLDKDGISELKIKGGVNGVEKPVEVEEQKVLSGTPICNEGTSQSTAGSTNGGISERKQNGYLQSVKMTTEAHKFNELHTKSPNMVEVSICWTPPPKNWVKLNTQGFSQGHPGSARAAGVIRDESGKWLMGYNLDVQCYENSAADFWALYQGLQLVWDRGYKKVMVECVSSLVVEYLKEAHTPFDPNSAIDDPDRAIVECCKDLLNREWTCKVNHIHRKANSCAHWLATQCEDCKGLTLFKNPPPELVPIMQNDCAGIAGSRYLSSHS</sequence>
<evidence type="ECO:0000256" key="1">
    <source>
        <dbReference type="ARBA" id="ARBA00022723"/>
    </source>
</evidence>
<evidence type="ECO:0000256" key="4">
    <source>
        <dbReference type="ARBA" id="ARBA00023015"/>
    </source>
</evidence>
<dbReference type="InterPro" id="IPR044730">
    <property type="entry name" value="RNase_H-like_dom_plant"/>
</dbReference>
<keyword evidence="1" id="KW-0479">Metal-binding</keyword>
<dbReference type="AlphaFoldDB" id="A0A1Q3D1U0"/>
<evidence type="ECO:0000313" key="9">
    <source>
        <dbReference type="EMBL" id="GAV86447.1"/>
    </source>
</evidence>
<gene>
    <name evidence="9" type="ORF">CFOL_v3_29877</name>
</gene>
<name>A0A1Q3D1U0_CEPFO</name>
<dbReference type="STRING" id="3775.A0A1Q3D1U0"/>
<dbReference type="GO" id="GO:0034244">
    <property type="term" value="P:negative regulation of transcription elongation by RNA polymerase II"/>
    <property type="evidence" value="ECO:0007669"/>
    <property type="project" value="InterPro"/>
</dbReference>
<dbReference type="Gene3D" id="3.30.420.10">
    <property type="entry name" value="Ribonuclease H-like superfamily/Ribonuclease H"/>
    <property type="match status" value="1"/>
</dbReference>
<feature type="region of interest" description="Disordered" evidence="6">
    <location>
        <begin position="444"/>
        <end position="466"/>
    </location>
</feature>
<dbReference type="Proteomes" id="UP000187406">
    <property type="component" value="Unassembled WGS sequence"/>
</dbReference>
<dbReference type="InterPro" id="IPR049914">
    <property type="entry name" value="PHD1-3/5-6"/>
</dbReference>
<dbReference type="Pfam" id="PF13456">
    <property type="entry name" value="RVT_3"/>
    <property type="match status" value="1"/>
</dbReference>
<dbReference type="InterPro" id="IPR002156">
    <property type="entry name" value="RNaseH_domain"/>
</dbReference>
<evidence type="ECO:0000256" key="6">
    <source>
        <dbReference type="SAM" id="MobiDB-lite"/>
    </source>
</evidence>
<dbReference type="SUPFAM" id="SSF53098">
    <property type="entry name" value="Ribonuclease H-like"/>
    <property type="match status" value="1"/>
</dbReference>
<dbReference type="Pfam" id="PF23121">
    <property type="entry name" value="SPOC_AIPP2"/>
    <property type="match status" value="1"/>
</dbReference>
<dbReference type="OrthoDB" id="651601at2759"/>
<dbReference type="InParanoid" id="A0A1Q3D1U0"/>
<dbReference type="InterPro" id="IPR012337">
    <property type="entry name" value="RNaseH-like_sf"/>
</dbReference>
<keyword evidence="2" id="KW-0863">Zinc-finger</keyword>